<organism evidence="5 6">
    <name type="scientific">Boothiomyces macroporosus</name>
    <dbReference type="NCBI Taxonomy" id="261099"/>
    <lineage>
        <taxon>Eukaryota</taxon>
        <taxon>Fungi</taxon>
        <taxon>Fungi incertae sedis</taxon>
        <taxon>Chytridiomycota</taxon>
        <taxon>Chytridiomycota incertae sedis</taxon>
        <taxon>Chytridiomycetes</taxon>
        <taxon>Rhizophydiales</taxon>
        <taxon>Terramycetaceae</taxon>
        <taxon>Boothiomyces</taxon>
    </lineage>
</organism>
<dbReference type="GO" id="GO:0030160">
    <property type="term" value="F:synaptic receptor adaptor activity"/>
    <property type="evidence" value="ECO:0007669"/>
    <property type="project" value="TreeGrafter"/>
</dbReference>
<evidence type="ECO:0000313" key="6">
    <source>
        <dbReference type="Proteomes" id="UP001210925"/>
    </source>
</evidence>
<evidence type="ECO:0000313" key="5">
    <source>
        <dbReference type="EMBL" id="KAJ3257891.1"/>
    </source>
</evidence>
<dbReference type="PANTHER" id="PTHR24135">
    <property type="entry name" value="SH3 AND MULTIPLE ANKYRIN REPEAT DOMAINS PROTEIN"/>
    <property type="match status" value="1"/>
</dbReference>
<evidence type="ECO:0000256" key="3">
    <source>
        <dbReference type="SAM" id="MobiDB-lite"/>
    </source>
</evidence>
<feature type="domain" description="Talin N-terminal F0" evidence="4">
    <location>
        <begin position="10"/>
        <end position="81"/>
    </location>
</feature>
<accession>A0AAD5UHI1</accession>
<name>A0AAD5UHI1_9FUNG</name>
<feature type="repeat" description="ANK" evidence="1">
    <location>
        <begin position="169"/>
        <end position="201"/>
    </location>
</feature>
<dbReference type="InterPro" id="IPR002110">
    <property type="entry name" value="Ankyrin_rpt"/>
</dbReference>
<dbReference type="SMART" id="SM00248">
    <property type="entry name" value="ANK"/>
    <property type="match status" value="6"/>
</dbReference>
<dbReference type="Gene3D" id="3.10.20.90">
    <property type="entry name" value="Phosphatidylinositol 3-kinase Catalytic Subunit, Chain A, domain 1"/>
    <property type="match status" value="1"/>
</dbReference>
<dbReference type="InterPro" id="IPR051569">
    <property type="entry name" value="SHANK"/>
</dbReference>
<comment type="caution">
    <text evidence="5">The sequence shown here is derived from an EMBL/GenBank/DDBJ whole genome shotgun (WGS) entry which is preliminary data.</text>
</comment>
<sequence>MATPGDTVVLRINIPALKLQKAIRVNSNDLIASVKKQLEEKVCSEIKDVLNYGLLLHGKDGKQGKYLDERNTAGSYHLDQNVCQIDFQLKTKIGADSPDPKKQRKMLDDIQKGGLDKVKEKTTKSFDFNFLLDQETPIASAVMNNDQQMIMWLMDNGAFLDYRLGDKDNWKTPLHLAAMHNKCLALKTLIQFGAWVDVQDALGLTPIYYAATAGNSECVLRLLLAKANTENFDEHGRGPLHQAALNNFDCIVALLIDFGANIHSTNVGGNTPLHVAASRNSKESTKWLLMRGADIQRTNKSGKNPLEVAMQAQCNEVCEIITKFKPEQVVPPPPRYSVDNSDVDPIVQHMLLSLSSSIGGEYRPQIMLNKPQKIVQIGVGTLRKTNSGTDHDVSENRKSMLHKSMFYPPPPQKSGEESLKSEFVPKPSHLSTSSSMVDRSPNNSLSDLFQSQPKEEKLSIAWKKIAHLSPPPSENTPVVITKLKSYVLEKSANNTDATLAELLSGLQDLEVGFIKAVSQLEEKQKENENLMKKLSELEGKS</sequence>
<feature type="coiled-coil region" evidence="2">
    <location>
        <begin position="513"/>
        <end position="540"/>
    </location>
</feature>
<reference evidence="5" key="1">
    <citation type="submission" date="2020-05" db="EMBL/GenBank/DDBJ databases">
        <title>Phylogenomic resolution of chytrid fungi.</title>
        <authorList>
            <person name="Stajich J.E."/>
            <person name="Amses K."/>
            <person name="Simmons R."/>
            <person name="Seto K."/>
            <person name="Myers J."/>
            <person name="Bonds A."/>
            <person name="Quandt C.A."/>
            <person name="Barry K."/>
            <person name="Liu P."/>
            <person name="Grigoriev I."/>
            <person name="Longcore J.E."/>
            <person name="James T.Y."/>
        </authorList>
    </citation>
    <scope>NUCLEOTIDE SEQUENCE</scope>
    <source>
        <strain evidence="5">PLAUS21</strain>
    </source>
</reference>
<evidence type="ECO:0000256" key="1">
    <source>
        <dbReference type="PROSITE-ProRule" id="PRU00023"/>
    </source>
</evidence>
<dbReference type="InterPro" id="IPR036770">
    <property type="entry name" value="Ankyrin_rpt-contain_sf"/>
</dbReference>
<feature type="compositionally biased region" description="Polar residues" evidence="3">
    <location>
        <begin position="429"/>
        <end position="448"/>
    </location>
</feature>
<dbReference type="PROSITE" id="PS50297">
    <property type="entry name" value="ANK_REP_REGION"/>
    <property type="match status" value="4"/>
</dbReference>
<keyword evidence="6" id="KW-1185">Reference proteome</keyword>
<protein>
    <recommendedName>
        <fullName evidence="4">Talin N-terminal F0 domain-containing protein</fullName>
    </recommendedName>
</protein>
<dbReference type="Gene3D" id="1.25.40.20">
    <property type="entry name" value="Ankyrin repeat-containing domain"/>
    <property type="match status" value="1"/>
</dbReference>
<dbReference type="AlphaFoldDB" id="A0AAD5UHI1"/>
<feature type="repeat" description="ANK" evidence="1">
    <location>
        <begin position="202"/>
        <end position="235"/>
    </location>
</feature>
<dbReference type="Pfam" id="PF12796">
    <property type="entry name" value="Ank_2"/>
    <property type="match status" value="1"/>
</dbReference>
<gene>
    <name evidence="5" type="ORF">HK103_004182</name>
</gene>
<dbReference type="PANTHER" id="PTHR24135:SF28">
    <property type="entry name" value="LD13733P"/>
    <property type="match status" value="1"/>
</dbReference>
<dbReference type="Proteomes" id="UP001210925">
    <property type="component" value="Unassembled WGS sequence"/>
</dbReference>
<feature type="repeat" description="ANK" evidence="1">
    <location>
        <begin position="235"/>
        <end position="267"/>
    </location>
</feature>
<feature type="region of interest" description="Disordered" evidence="3">
    <location>
        <begin position="402"/>
        <end position="448"/>
    </location>
</feature>
<evidence type="ECO:0000259" key="4">
    <source>
        <dbReference type="Pfam" id="PF16511"/>
    </source>
</evidence>
<keyword evidence="1" id="KW-0040">ANK repeat</keyword>
<evidence type="ECO:0000256" key="2">
    <source>
        <dbReference type="SAM" id="Coils"/>
    </source>
</evidence>
<dbReference type="PRINTS" id="PR01415">
    <property type="entry name" value="ANKYRIN"/>
</dbReference>
<proteinExistence type="predicted"/>
<dbReference type="EMBL" id="JADGKB010000033">
    <property type="protein sequence ID" value="KAJ3257891.1"/>
    <property type="molecule type" value="Genomic_DNA"/>
</dbReference>
<feature type="repeat" description="ANK" evidence="1">
    <location>
        <begin position="268"/>
        <end position="300"/>
    </location>
</feature>
<dbReference type="InterPro" id="IPR032425">
    <property type="entry name" value="FERM_f0"/>
</dbReference>
<keyword evidence="2" id="KW-0175">Coiled coil</keyword>
<dbReference type="Pfam" id="PF00023">
    <property type="entry name" value="Ank"/>
    <property type="match status" value="1"/>
</dbReference>
<dbReference type="GO" id="GO:0035255">
    <property type="term" value="F:ionotropic glutamate receptor binding"/>
    <property type="evidence" value="ECO:0007669"/>
    <property type="project" value="TreeGrafter"/>
</dbReference>
<dbReference type="Pfam" id="PF16511">
    <property type="entry name" value="FERM_f0"/>
    <property type="match status" value="1"/>
</dbReference>
<dbReference type="PROSITE" id="PS50088">
    <property type="entry name" value="ANK_REPEAT"/>
    <property type="match status" value="4"/>
</dbReference>
<dbReference type="SUPFAM" id="SSF48403">
    <property type="entry name" value="Ankyrin repeat"/>
    <property type="match status" value="1"/>
</dbReference>